<dbReference type="SUPFAM" id="SSF46785">
    <property type="entry name" value="Winged helix' DNA-binding domain"/>
    <property type="match status" value="1"/>
</dbReference>
<dbReference type="Pfam" id="PF00480">
    <property type="entry name" value="ROK"/>
    <property type="match status" value="1"/>
</dbReference>
<dbReference type="RefSeq" id="WP_236089095.1">
    <property type="nucleotide sequence ID" value="NZ_JAKGSG010000029.1"/>
</dbReference>
<dbReference type="Proteomes" id="UP001165405">
    <property type="component" value="Unassembled WGS sequence"/>
</dbReference>
<dbReference type="InterPro" id="IPR043129">
    <property type="entry name" value="ATPase_NBD"/>
</dbReference>
<name>A0AA41QEF6_9MICO</name>
<keyword evidence="4" id="KW-1185">Reference proteome</keyword>
<dbReference type="Pfam" id="PF12802">
    <property type="entry name" value="MarR_2"/>
    <property type="match status" value="1"/>
</dbReference>
<evidence type="ECO:0000313" key="4">
    <source>
        <dbReference type="Proteomes" id="UP001165405"/>
    </source>
</evidence>
<dbReference type="EMBL" id="JAKGSG010000029">
    <property type="protein sequence ID" value="MCF4121295.1"/>
    <property type="molecule type" value="Genomic_DNA"/>
</dbReference>
<comment type="similarity">
    <text evidence="1">Belongs to the ROK (NagC/XylR) family.</text>
</comment>
<dbReference type="PANTHER" id="PTHR18964">
    <property type="entry name" value="ROK (REPRESSOR, ORF, KINASE) FAMILY"/>
    <property type="match status" value="1"/>
</dbReference>
<feature type="domain" description="HTH marR-type" evidence="2">
    <location>
        <begin position="6"/>
        <end position="54"/>
    </location>
</feature>
<sequence>MAMKALSANELGVIELLLTHRSLSRSDLAATTGLSKPATNDLIARLVEGGLVVEAGEVGTLRRGPNAMHFRAATEIAVVAGVVMQPTHVSAVVADLAGDPLGEVDVPRRGEDPAAHVATAVRAAAVEAGYGSADLWQVVVGTPGVVTPDGDLDFVSEHPDWRTGQRDRLTAALRCPVYLENDVNLAALAEARTGSARDAASFTLLSLDEGLGAATVLDGVLLRGAHGYAGELGLAPAGFGEAPIGTPDAGLHSKVGRRALQELLDDHGLPGRTPEQVLAGDDPAGAGFRSEVARRVAVVVATVCTLLDPELVVLTGSVGIAGGERLAHAAETLIRDASQLRPRIVPTGIGAGAGLSGALAQAVDNARDHVYGRPAHRRSGRL</sequence>
<dbReference type="InterPro" id="IPR000835">
    <property type="entry name" value="HTH_MarR-typ"/>
</dbReference>
<dbReference type="PANTHER" id="PTHR18964:SF149">
    <property type="entry name" value="BIFUNCTIONAL UDP-N-ACETYLGLUCOSAMINE 2-EPIMERASE_N-ACETYLMANNOSAMINE KINASE"/>
    <property type="match status" value="1"/>
</dbReference>
<dbReference type="GO" id="GO:0003700">
    <property type="term" value="F:DNA-binding transcription factor activity"/>
    <property type="evidence" value="ECO:0007669"/>
    <property type="project" value="InterPro"/>
</dbReference>
<evidence type="ECO:0000313" key="3">
    <source>
        <dbReference type="EMBL" id="MCF4121295.1"/>
    </source>
</evidence>
<protein>
    <submittedName>
        <fullName evidence="3">ROK family transcriptional regulator</fullName>
    </submittedName>
</protein>
<gene>
    <name evidence="3" type="ORF">L1785_09900</name>
</gene>
<dbReference type="SUPFAM" id="SSF53067">
    <property type="entry name" value="Actin-like ATPase domain"/>
    <property type="match status" value="1"/>
</dbReference>
<comment type="caution">
    <text evidence="3">The sequence shown here is derived from an EMBL/GenBank/DDBJ whole genome shotgun (WGS) entry which is preliminary data.</text>
</comment>
<reference evidence="3" key="1">
    <citation type="submission" date="2022-01" db="EMBL/GenBank/DDBJ databases">
        <title>Antribacter sp. nov., isolated from Guizhou of China.</title>
        <authorList>
            <person name="Chengliang C."/>
            <person name="Ya Z."/>
        </authorList>
    </citation>
    <scope>NUCLEOTIDE SEQUENCE</scope>
    <source>
        <strain evidence="3">KLBMP 9083</strain>
    </source>
</reference>
<proteinExistence type="inferred from homology"/>
<dbReference type="InterPro" id="IPR036388">
    <property type="entry name" value="WH-like_DNA-bd_sf"/>
</dbReference>
<evidence type="ECO:0000259" key="2">
    <source>
        <dbReference type="Pfam" id="PF12802"/>
    </source>
</evidence>
<dbReference type="InterPro" id="IPR036390">
    <property type="entry name" value="WH_DNA-bd_sf"/>
</dbReference>
<evidence type="ECO:0000256" key="1">
    <source>
        <dbReference type="ARBA" id="ARBA00006479"/>
    </source>
</evidence>
<accession>A0AA41QEF6</accession>
<organism evidence="3 4">
    <name type="scientific">Antribacter soli</name>
    <dbReference type="NCBI Taxonomy" id="2910976"/>
    <lineage>
        <taxon>Bacteria</taxon>
        <taxon>Bacillati</taxon>
        <taxon>Actinomycetota</taxon>
        <taxon>Actinomycetes</taxon>
        <taxon>Micrococcales</taxon>
        <taxon>Promicromonosporaceae</taxon>
        <taxon>Antribacter</taxon>
    </lineage>
</organism>
<dbReference type="InterPro" id="IPR000600">
    <property type="entry name" value="ROK"/>
</dbReference>
<dbReference type="AlphaFoldDB" id="A0AA41QEF6"/>
<dbReference type="Gene3D" id="3.30.420.40">
    <property type="match status" value="2"/>
</dbReference>
<dbReference type="Gene3D" id="1.10.10.10">
    <property type="entry name" value="Winged helix-like DNA-binding domain superfamily/Winged helix DNA-binding domain"/>
    <property type="match status" value="1"/>
</dbReference>